<proteinExistence type="predicted"/>
<dbReference type="Gene3D" id="3.30.70.2740">
    <property type="match status" value="1"/>
</dbReference>
<dbReference type="InterPro" id="IPR004017">
    <property type="entry name" value="Cys_rich_dom"/>
</dbReference>
<gene>
    <name evidence="8" type="ORF">SAMN04488516_101215</name>
</gene>
<evidence type="ECO:0000259" key="6">
    <source>
        <dbReference type="PROSITE" id="PS51379"/>
    </source>
</evidence>
<dbReference type="PROSITE" id="PS51379">
    <property type="entry name" value="4FE4S_FER_2"/>
    <property type="match status" value="2"/>
</dbReference>
<dbReference type="InterPro" id="IPR017900">
    <property type="entry name" value="4Fe4S_Fe_S_CS"/>
</dbReference>
<dbReference type="InterPro" id="IPR009051">
    <property type="entry name" value="Helical_ferredxn"/>
</dbReference>
<dbReference type="PROSITE" id="PS00198">
    <property type="entry name" value="4FE4S_FER_1"/>
    <property type="match status" value="1"/>
</dbReference>
<dbReference type="InterPro" id="IPR006094">
    <property type="entry name" value="Oxid_FAD_bind_N"/>
</dbReference>
<dbReference type="GO" id="GO:0016491">
    <property type="term" value="F:oxidoreductase activity"/>
    <property type="evidence" value="ECO:0007669"/>
    <property type="project" value="UniProtKB-ARBA"/>
</dbReference>
<dbReference type="InterPro" id="IPR016164">
    <property type="entry name" value="FAD-linked_Oxase-like_C"/>
</dbReference>
<dbReference type="EMBL" id="FNIN01000001">
    <property type="protein sequence ID" value="SDN26253.1"/>
    <property type="molecule type" value="Genomic_DNA"/>
</dbReference>
<dbReference type="Gene3D" id="1.10.1060.10">
    <property type="entry name" value="Alpha-helical ferredoxin"/>
    <property type="match status" value="1"/>
</dbReference>
<keyword evidence="2" id="KW-0479">Metal-binding</keyword>
<dbReference type="Pfam" id="PF01565">
    <property type="entry name" value="FAD_binding_4"/>
    <property type="match status" value="1"/>
</dbReference>
<dbReference type="InterPro" id="IPR036318">
    <property type="entry name" value="FAD-bd_PCMH-like_sf"/>
</dbReference>
<dbReference type="SUPFAM" id="SSF55103">
    <property type="entry name" value="FAD-linked oxidases, C-terminal domain"/>
    <property type="match status" value="2"/>
</dbReference>
<dbReference type="GO" id="GO:0051536">
    <property type="term" value="F:iron-sulfur cluster binding"/>
    <property type="evidence" value="ECO:0007669"/>
    <property type="project" value="UniProtKB-KW"/>
</dbReference>
<evidence type="ECO:0000259" key="7">
    <source>
        <dbReference type="PROSITE" id="PS51387"/>
    </source>
</evidence>
<evidence type="ECO:0000256" key="1">
    <source>
        <dbReference type="ARBA" id="ARBA00022630"/>
    </source>
</evidence>
<keyword evidence="1" id="KW-0285">Flavoprotein</keyword>
<protein>
    <submittedName>
        <fullName evidence="8">FAD/FMN-containing dehydrogenase</fullName>
    </submittedName>
</protein>
<reference evidence="8 9" key="1">
    <citation type="submission" date="2016-10" db="EMBL/GenBank/DDBJ databases">
        <authorList>
            <person name="de Groot N.N."/>
        </authorList>
    </citation>
    <scope>NUCLEOTIDE SEQUENCE [LARGE SCALE GENOMIC DNA]</scope>
    <source>
        <strain evidence="8 9">DSM 15269</strain>
    </source>
</reference>
<dbReference type="PANTHER" id="PTHR42934:SF2">
    <property type="entry name" value="GLYCOLATE OXIDASE SUBUNIT GLCD"/>
    <property type="match status" value="1"/>
</dbReference>
<evidence type="ECO:0000256" key="3">
    <source>
        <dbReference type="ARBA" id="ARBA00022827"/>
    </source>
</evidence>
<organism evidence="8 9">
    <name type="scientific">Desulfonauticus submarinus</name>
    <dbReference type="NCBI Taxonomy" id="206665"/>
    <lineage>
        <taxon>Bacteria</taxon>
        <taxon>Pseudomonadati</taxon>
        <taxon>Thermodesulfobacteriota</taxon>
        <taxon>Desulfovibrionia</taxon>
        <taxon>Desulfovibrionales</taxon>
        <taxon>Desulfonauticaceae</taxon>
        <taxon>Desulfonauticus</taxon>
    </lineage>
</organism>
<keyword evidence="9" id="KW-1185">Reference proteome</keyword>
<dbReference type="InterPro" id="IPR016169">
    <property type="entry name" value="FAD-bd_PCMH_sub2"/>
</dbReference>
<dbReference type="PANTHER" id="PTHR42934">
    <property type="entry name" value="GLYCOLATE OXIDASE SUBUNIT GLCD"/>
    <property type="match status" value="1"/>
</dbReference>
<dbReference type="InterPro" id="IPR004113">
    <property type="entry name" value="FAD-bd_oxidored_4_C"/>
</dbReference>
<dbReference type="InterPro" id="IPR051914">
    <property type="entry name" value="FAD-linked_OxidoTrans_Type4"/>
</dbReference>
<feature type="domain" description="FAD-binding PCMH-type" evidence="7">
    <location>
        <begin position="134"/>
        <end position="354"/>
    </location>
</feature>
<keyword evidence="4" id="KW-0408">Iron</keyword>
<accession>A0A1H0A014</accession>
<dbReference type="InterPro" id="IPR017896">
    <property type="entry name" value="4Fe4S_Fe-S-bd"/>
</dbReference>
<dbReference type="SUPFAM" id="SSF56176">
    <property type="entry name" value="FAD-binding/transporter-associated domain-like"/>
    <property type="match status" value="1"/>
</dbReference>
<dbReference type="OrthoDB" id="9811557at2"/>
<evidence type="ECO:0000313" key="8">
    <source>
        <dbReference type="EMBL" id="SDN26253.1"/>
    </source>
</evidence>
<dbReference type="SUPFAM" id="SSF54862">
    <property type="entry name" value="4Fe-4S ferredoxins"/>
    <property type="match status" value="1"/>
</dbReference>
<dbReference type="Gene3D" id="3.30.465.10">
    <property type="match status" value="1"/>
</dbReference>
<dbReference type="Pfam" id="PF13183">
    <property type="entry name" value="Fer4_8"/>
    <property type="match status" value="1"/>
</dbReference>
<sequence>MTQRNPHISLASERLIKRVLKLNLNQFKAWPESVQELALSLAAEIFIIRYNPFIKPLLVKQSVFSRLKRERTTLSEEYYEIISTCLENYWHDFEEDENFKQRVIKELKTFLKEDQISLEPNVIAECSTDATDLRMELPLMVLFPTSTRHIQKIIKLANELHFSLIPRGGGSGLTGGAVPAGRRSVILSLSRMKKILKIDKDNLYLCAQAGVITLDAIKAAAKYNLLLTVDPASKAASSLGGNVSENAGGPFAFEYGTTLDNILSYKMVLPTGEQIEVKRKNHPRHKILPQEIAVFEIYNEQERLKEVIKLKGTEIRTPGLGKDVTNKYLGGLPGIQKEGVDGVITEICFILHPKPTLSRTLCLEFYGKSMKNATLVINDIVNFRDQIRREGDLVKISALEEFGSKYVQAIEYQKKSTKYEGDPISVLLVQLDSDDFEALEQAVSQVVEIASPYEGVDIFVARNEQEAEKFWEDRHRLSAITKRTSGFKINEDVVIPLKAVPEFSDFLENLNLFYLAKAYRKALHLVQNLSEVDVDDEFIQMELDICAKILKHKLTKEELSEQDFQLQIGFFFQDLKSRYPQLKEQLEKILKDLFLRRIEIANHMHAGDGNCHVNIPVNSNDLEMLKEAEEAAEKVFNKVLELGGQISGEHGIGVTKIGFLNSEKIKALREYKSIIDPNDIFNPKKLIQRELPVEPYTFSFNHLIQDIKRSALPNKEKQELIILLKNIQICSRCGKCKQVCPMYLPEKGLLFHPRNKNITLGALIEAIYYTQLLTGEPDQDLLVQLRKIMEHCTACGKCTYVCPVKIKNADVALMLRNFLEGRQAAGHPIKHKILNFVSQNPENYIPKTGKFLSIAQRIQNKIIPFIPEFWRRKIDNPLFRDKGPETEFINLYESIGINKSFIFLPPKPTNQAILYFPGCGAGIFFRKIGLASLYLLLKTNYIVIIPPKHLCCGYPLLVSGCQNAFSKIKENNIIFLNKLISNLKYEVKYFLTSCGTCREATLNYDLTHQKKSLLHLDVIQFLINKLPPVCSLPEERIIYHGACHAEWSNVKPNQSAQIYANALSNYLKSPIELSPGCCGESGLGALTSPEIYNKIRAKKIETLTQELKNYSKNTPILVGCPSCKVGIQRSLTILKNKSPVLHTVEYLALCLGGSKWKSELLKKIKKGKIQENTLKIEL</sequence>
<name>A0A1H0A014_9BACT</name>
<keyword evidence="3" id="KW-0274">FAD</keyword>
<dbReference type="PROSITE" id="PS51387">
    <property type="entry name" value="FAD_PCMH"/>
    <property type="match status" value="1"/>
</dbReference>
<dbReference type="Pfam" id="PF02913">
    <property type="entry name" value="FAD-oxidase_C"/>
    <property type="match status" value="2"/>
</dbReference>
<dbReference type="STRING" id="206665.SAMN04488516_101215"/>
<dbReference type="GO" id="GO:0046872">
    <property type="term" value="F:metal ion binding"/>
    <property type="evidence" value="ECO:0007669"/>
    <property type="project" value="UniProtKB-KW"/>
</dbReference>
<dbReference type="InterPro" id="IPR016166">
    <property type="entry name" value="FAD-bd_PCMH"/>
</dbReference>
<dbReference type="AlphaFoldDB" id="A0A1H0A014"/>
<dbReference type="Pfam" id="PF02754">
    <property type="entry name" value="CCG"/>
    <property type="match status" value="2"/>
</dbReference>
<feature type="domain" description="4Fe-4S ferredoxin-type" evidence="6">
    <location>
        <begin position="783"/>
        <end position="812"/>
    </location>
</feature>
<keyword evidence="5" id="KW-0411">Iron-sulfur</keyword>
<evidence type="ECO:0000313" key="9">
    <source>
        <dbReference type="Proteomes" id="UP000199602"/>
    </source>
</evidence>
<dbReference type="Proteomes" id="UP000199602">
    <property type="component" value="Unassembled WGS sequence"/>
</dbReference>
<evidence type="ECO:0000256" key="5">
    <source>
        <dbReference type="ARBA" id="ARBA00023014"/>
    </source>
</evidence>
<evidence type="ECO:0000256" key="2">
    <source>
        <dbReference type="ARBA" id="ARBA00022723"/>
    </source>
</evidence>
<evidence type="ECO:0000256" key="4">
    <source>
        <dbReference type="ARBA" id="ARBA00023004"/>
    </source>
</evidence>
<dbReference type="GO" id="GO:0071949">
    <property type="term" value="F:FAD binding"/>
    <property type="evidence" value="ECO:0007669"/>
    <property type="project" value="InterPro"/>
</dbReference>
<feature type="domain" description="4Fe-4S ferredoxin-type" evidence="6">
    <location>
        <begin position="721"/>
        <end position="750"/>
    </location>
</feature>
<dbReference type="RefSeq" id="WP_092062056.1">
    <property type="nucleotide sequence ID" value="NZ_FNIN01000001.1"/>
</dbReference>